<reference evidence="1" key="2">
    <citation type="submission" date="2023-06" db="EMBL/GenBank/DDBJ databases">
        <authorList>
            <person name="Ma L."/>
            <person name="Liu K.-W."/>
            <person name="Li Z."/>
            <person name="Hsiao Y.-Y."/>
            <person name="Qi Y."/>
            <person name="Fu T."/>
            <person name="Tang G."/>
            <person name="Zhang D."/>
            <person name="Sun W.-H."/>
            <person name="Liu D.-K."/>
            <person name="Li Y."/>
            <person name="Chen G.-Z."/>
            <person name="Liu X.-D."/>
            <person name="Liao X.-Y."/>
            <person name="Jiang Y.-T."/>
            <person name="Yu X."/>
            <person name="Hao Y."/>
            <person name="Huang J."/>
            <person name="Zhao X.-W."/>
            <person name="Ke S."/>
            <person name="Chen Y.-Y."/>
            <person name="Wu W.-L."/>
            <person name="Hsu J.-L."/>
            <person name="Lin Y.-F."/>
            <person name="Huang M.-D."/>
            <person name="Li C.-Y."/>
            <person name="Huang L."/>
            <person name="Wang Z.-W."/>
            <person name="Zhao X."/>
            <person name="Zhong W.-Y."/>
            <person name="Peng D.-H."/>
            <person name="Ahmad S."/>
            <person name="Lan S."/>
            <person name="Zhang J.-S."/>
            <person name="Tsai W.-C."/>
            <person name="Van De Peer Y."/>
            <person name="Liu Z.-J."/>
        </authorList>
    </citation>
    <scope>NUCLEOTIDE SEQUENCE</scope>
    <source>
        <strain evidence="1">CP</strain>
        <tissue evidence="1">Leaves</tissue>
    </source>
</reference>
<dbReference type="Proteomes" id="UP001180020">
    <property type="component" value="Unassembled WGS sequence"/>
</dbReference>
<dbReference type="PANTHER" id="PTHR18898">
    <property type="entry name" value="NUCLEOPROTEIN TPR-RELATED"/>
    <property type="match status" value="1"/>
</dbReference>
<dbReference type="PANTHER" id="PTHR18898:SF2">
    <property type="entry name" value="NUCLEOPROTEIN TPR"/>
    <property type="match status" value="1"/>
</dbReference>
<accession>A0AAV9DSI9</accession>
<evidence type="ECO:0000313" key="1">
    <source>
        <dbReference type="EMBL" id="KAK1303866.1"/>
    </source>
</evidence>
<protein>
    <submittedName>
        <fullName evidence="1">Uncharacterized protein</fullName>
    </submittedName>
</protein>
<gene>
    <name evidence="1" type="ORF">QJS10_CPB11g01703</name>
</gene>
<evidence type="ECO:0000313" key="2">
    <source>
        <dbReference type="Proteomes" id="UP001180020"/>
    </source>
</evidence>
<proteinExistence type="predicted"/>
<dbReference type="EMBL" id="JAUJYO010000011">
    <property type="protein sequence ID" value="KAK1303866.1"/>
    <property type="molecule type" value="Genomic_DNA"/>
</dbReference>
<sequence>MPLFITEEELRLLDPPAVAERADGFIRDLQVQLETARAQAEAASITSEQTSSLLEQRYLSLSSDYSRLESLKSDLSASLDQRLADLANLRAENHQLRLHTIEKDGEIERLSVEVSELHKSKRQLLELVELKDAEIGDKNGLIKDYVDKIPIAI</sequence>
<comment type="caution">
    <text evidence="1">The sequence shown here is derived from an EMBL/GenBank/DDBJ whole genome shotgun (WGS) entry which is preliminary data.</text>
</comment>
<keyword evidence="2" id="KW-1185">Reference proteome</keyword>
<dbReference type="AlphaFoldDB" id="A0AAV9DSI9"/>
<organism evidence="1 2">
    <name type="scientific">Acorus calamus</name>
    <name type="common">Sweet flag</name>
    <dbReference type="NCBI Taxonomy" id="4465"/>
    <lineage>
        <taxon>Eukaryota</taxon>
        <taxon>Viridiplantae</taxon>
        <taxon>Streptophyta</taxon>
        <taxon>Embryophyta</taxon>
        <taxon>Tracheophyta</taxon>
        <taxon>Spermatophyta</taxon>
        <taxon>Magnoliopsida</taxon>
        <taxon>Liliopsida</taxon>
        <taxon>Acoraceae</taxon>
        <taxon>Acorus</taxon>
    </lineage>
</organism>
<reference evidence="1" key="1">
    <citation type="journal article" date="2023" name="Nat. Commun.">
        <title>Diploid and tetraploid genomes of Acorus and the evolution of monocots.</title>
        <authorList>
            <person name="Ma L."/>
            <person name="Liu K.W."/>
            <person name="Li Z."/>
            <person name="Hsiao Y.Y."/>
            <person name="Qi Y."/>
            <person name="Fu T."/>
            <person name="Tang G.D."/>
            <person name="Zhang D."/>
            <person name="Sun W.H."/>
            <person name="Liu D.K."/>
            <person name="Li Y."/>
            <person name="Chen G.Z."/>
            <person name="Liu X.D."/>
            <person name="Liao X.Y."/>
            <person name="Jiang Y.T."/>
            <person name="Yu X."/>
            <person name="Hao Y."/>
            <person name="Huang J."/>
            <person name="Zhao X.W."/>
            <person name="Ke S."/>
            <person name="Chen Y.Y."/>
            <person name="Wu W.L."/>
            <person name="Hsu J.L."/>
            <person name="Lin Y.F."/>
            <person name="Huang M.D."/>
            <person name="Li C.Y."/>
            <person name="Huang L."/>
            <person name="Wang Z.W."/>
            <person name="Zhao X."/>
            <person name="Zhong W.Y."/>
            <person name="Peng D.H."/>
            <person name="Ahmad S."/>
            <person name="Lan S."/>
            <person name="Zhang J.S."/>
            <person name="Tsai W.C."/>
            <person name="Van de Peer Y."/>
            <person name="Liu Z.J."/>
        </authorList>
    </citation>
    <scope>NUCLEOTIDE SEQUENCE</scope>
    <source>
        <strain evidence="1">CP</strain>
    </source>
</reference>
<dbReference type="GO" id="GO:0005643">
    <property type="term" value="C:nuclear pore"/>
    <property type="evidence" value="ECO:0007669"/>
    <property type="project" value="TreeGrafter"/>
</dbReference>
<dbReference type="GO" id="GO:0017056">
    <property type="term" value="F:structural constituent of nuclear pore"/>
    <property type="evidence" value="ECO:0007669"/>
    <property type="project" value="TreeGrafter"/>
</dbReference>
<dbReference type="GO" id="GO:0006406">
    <property type="term" value="P:mRNA export from nucleus"/>
    <property type="evidence" value="ECO:0007669"/>
    <property type="project" value="TreeGrafter"/>
</dbReference>
<name>A0AAV9DSI9_ACOCL</name>